<dbReference type="Gene3D" id="3.90.320.10">
    <property type="match status" value="1"/>
</dbReference>
<name>A0A9J6QQK6_9FIRM</name>
<accession>A0A9J6QQK6</accession>
<dbReference type="AlphaFoldDB" id="A0A9J6QQK6"/>
<proteinExistence type="predicted"/>
<evidence type="ECO:0000313" key="3">
    <source>
        <dbReference type="Proteomes" id="UP001065549"/>
    </source>
</evidence>
<keyword evidence="1" id="KW-0378">Hydrolase</keyword>
<protein>
    <submittedName>
        <fullName evidence="2">Uncharacterized protein</fullName>
    </submittedName>
</protein>
<reference evidence="2" key="1">
    <citation type="submission" date="2022-09" db="EMBL/GenBank/DDBJ databases">
        <title>Culturomic study of gut microbiota in children with autism spectrum disorder.</title>
        <authorList>
            <person name="Efimov B.A."/>
            <person name="Chaplin A.V."/>
            <person name="Sokolova S.R."/>
            <person name="Pikina A.P."/>
            <person name="Korzhanova M."/>
            <person name="Belova V."/>
            <person name="Korostin D."/>
        </authorList>
    </citation>
    <scope>NUCLEOTIDE SEQUENCE</scope>
    <source>
        <strain evidence="2">ASD5510</strain>
    </source>
</reference>
<dbReference type="SUPFAM" id="SSF52980">
    <property type="entry name" value="Restriction endonuclease-like"/>
    <property type="match status" value="1"/>
</dbReference>
<keyword evidence="3" id="KW-1185">Reference proteome</keyword>
<gene>
    <name evidence="2" type="ORF">OBO34_07290</name>
</gene>
<dbReference type="InterPro" id="IPR011604">
    <property type="entry name" value="PDDEXK-like_dom_sf"/>
</dbReference>
<dbReference type="InterPro" id="IPR011335">
    <property type="entry name" value="Restrct_endonuc-II-like"/>
</dbReference>
<organism evidence="2 3">
    <name type="scientific">Hominibacterium faecale</name>
    <dbReference type="NCBI Taxonomy" id="2839743"/>
    <lineage>
        <taxon>Bacteria</taxon>
        <taxon>Bacillati</taxon>
        <taxon>Bacillota</taxon>
        <taxon>Clostridia</taxon>
        <taxon>Peptostreptococcales</taxon>
        <taxon>Anaerovoracaceae</taxon>
        <taxon>Hominibacterium</taxon>
    </lineage>
</organism>
<evidence type="ECO:0000256" key="1">
    <source>
        <dbReference type="ARBA" id="ARBA00022801"/>
    </source>
</evidence>
<dbReference type="EMBL" id="JAOSHN010000003">
    <property type="protein sequence ID" value="MCU7378157.1"/>
    <property type="molecule type" value="Genomic_DNA"/>
</dbReference>
<dbReference type="GO" id="GO:0016787">
    <property type="term" value="F:hydrolase activity"/>
    <property type="evidence" value="ECO:0007669"/>
    <property type="project" value="UniProtKB-KW"/>
</dbReference>
<comment type="caution">
    <text evidence="2">The sequence shown here is derived from an EMBL/GenBank/DDBJ whole genome shotgun (WGS) entry which is preliminary data.</text>
</comment>
<dbReference type="Proteomes" id="UP001065549">
    <property type="component" value="Unassembled WGS sequence"/>
</dbReference>
<sequence>MIHNPDRSGWFGASDTNFVIAKNRNTKSWQNWWLEKLDLHKNEFSSKAMAAGSAWEHKILDAVDPAIRKDHQITIEKYRLRVNYDGDKDGVIYEVKTYDFNKGFKYADKTKDLKRLRNDPYWRQSQVEMYAMKTTKLYIVAYGLIPEEYDNYFLPVDDKRIKFYRVEYDKQWIQNKYLPNLKDLCRALRKGRFPT</sequence>
<dbReference type="RefSeq" id="WP_269478467.1">
    <property type="nucleotide sequence ID" value="NZ_JAOSHN010000003.1"/>
</dbReference>
<evidence type="ECO:0000313" key="2">
    <source>
        <dbReference type="EMBL" id="MCU7378157.1"/>
    </source>
</evidence>